<evidence type="ECO:0000313" key="1">
    <source>
        <dbReference type="EMBL" id="SIQ04248.1"/>
    </source>
</evidence>
<dbReference type="EMBL" id="FTNC01000001">
    <property type="protein sequence ID" value="SIQ04248.1"/>
    <property type="molecule type" value="Genomic_DNA"/>
</dbReference>
<organism evidence="1 2">
    <name type="scientific">Halanaerobium kushneri</name>
    <dbReference type="NCBI Taxonomy" id="56779"/>
    <lineage>
        <taxon>Bacteria</taxon>
        <taxon>Bacillati</taxon>
        <taxon>Bacillota</taxon>
        <taxon>Clostridia</taxon>
        <taxon>Halanaerobiales</taxon>
        <taxon>Halanaerobiaceae</taxon>
        <taxon>Halanaerobium</taxon>
    </lineage>
</organism>
<dbReference type="STRING" id="56779.SAMN05421834_101108"/>
<accession>A0A1N6PIQ2</accession>
<name>A0A1N6PIQ2_9FIRM</name>
<protein>
    <submittedName>
        <fullName evidence="1">Uncharacterized protein</fullName>
    </submittedName>
</protein>
<reference evidence="2" key="1">
    <citation type="submission" date="2017-01" db="EMBL/GenBank/DDBJ databases">
        <authorList>
            <person name="Varghese N."/>
            <person name="Submissions S."/>
        </authorList>
    </citation>
    <scope>NUCLEOTIDE SEQUENCE [LARGE SCALE GENOMIC DNA]</scope>
    <source>
        <strain evidence="2">ATCC 700103</strain>
    </source>
</reference>
<gene>
    <name evidence="1" type="ORF">SAMN05421834_101108</name>
</gene>
<dbReference type="Proteomes" id="UP000185669">
    <property type="component" value="Unassembled WGS sequence"/>
</dbReference>
<dbReference type="RefSeq" id="WP_234978035.1">
    <property type="nucleotide sequence ID" value="NZ_FTNC01000001.1"/>
</dbReference>
<dbReference type="AlphaFoldDB" id="A0A1N6PIQ2"/>
<keyword evidence="2" id="KW-1185">Reference proteome</keyword>
<evidence type="ECO:0000313" key="2">
    <source>
        <dbReference type="Proteomes" id="UP000185669"/>
    </source>
</evidence>
<sequence length="92" mass="10522">MNSLLSQVRPSEFINKKTAEFIARITSDDDYGTGVHRGEDLYEVGGFIVHFFSEEKVKHLAKGFNMVEINEFEEGGLPRKLFQVTLKKIDNN</sequence>
<proteinExistence type="predicted"/>